<dbReference type="CDD" id="cd07377">
    <property type="entry name" value="WHTH_GntR"/>
    <property type="match status" value="1"/>
</dbReference>
<feature type="domain" description="HTH gntR-type" evidence="4">
    <location>
        <begin position="11"/>
        <end position="79"/>
    </location>
</feature>
<dbReference type="InterPro" id="IPR036390">
    <property type="entry name" value="WH_DNA-bd_sf"/>
</dbReference>
<gene>
    <name evidence="5" type="ORF">EK0264_11040</name>
</gene>
<dbReference type="InterPro" id="IPR000524">
    <property type="entry name" value="Tscrpt_reg_HTH_GntR"/>
</dbReference>
<evidence type="ECO:0000259" key="4">
    <source>
        <dbReference type="PROSITE" id="PS50949"/>
    </source>
</evidence>
<dbReference type="GO" id="GO:0003700">
    <property type="term" value="F:DNA-binding transcription factor activity"/>
    <property type="evidence" value="ECO:0007669"/>
    <property type="project" value="InterPro"/>
</dbReference>
<dbReference type="OrthoDB" id="3192286at2"/>
<keyword evidence="2" id="KW-0238">DNA-binding</keyword>
<dbReference type="PANTHER" id="PTHR38445:SF7">
    <property type="entry name" value="GNTR-FAMILY TRANSCRIPTIONAL REGULATOR"/>
    <property type="match status" value="1"/>
</dbReference>
<dbReference type="InterPro" id="IPR036388">
    <property type="entry name" value="WH-like_DNA-bd_sf"/>
</dbReference>
<dbReference type="RefSeq" id="WP_159545582.1">
    <property type="nucleotide sequence ID" value="NZ_CP047156.1"/>
</dbReference>
<proteinExistence type="predicted"/>
<dbReference type="Proteomes" id="UP000463857">
    <property type="component" value="Chromosome"/>
</dbReference>
<dbReference type="SUPFAM" id="SSF46785">
    <property type="entry name" value="Winged helix' DNA-binding domain"/>
    <property type="match status" value="1"/>
</dbReference>
<dbReference type="FunCoup" id="A0A7L4YNN7">
    <property type="interactions" value="1"/>
</dbReference>
<dbReference type="PROSITE" id="PS50949">
    <property type="entry name" value="HTH_GNTR"/>
    <property type="match status" value="1"/>
</dbReference>
<dbReference type="GO" id="GO:0003677">
    <property type="term" value="F:DNA binding"/>
    <property type="evidence" value="ECO:0007669"/>
    <property type="project" value="UniProtKB-KW"/>
</dbReference>
<accession>A0A7L4YNN7</accession>
<evidence type="ECO:0000256" key="1">
    <source>
        <dbReference type="ARBA" id="ARBA00023015"/>
    </source>
</evidence>
<evidence type="ECO:0000313" key="5">
    <source>
        <dbReference type="EMBL" id="QHC00770.1"/>
    </source>
</evidence>
<dbReference type="SMART" id="SM00345">
    <property type="entry name" value="HTH_GNTR"/>
    <property type="match status" value="1"/>
</dbReference>
<dbReference type="PANTHER" id="PTHR38445">
    <property type="entry name" value="HTH-TYPE TRANSCRIPTIONAL REPRESSOR YTRA"/>
    <property type="match status" value="1"/>
</dbReference>
<protein>
    <submittedName>
        <fullName evidence="5">GntR family transcriptional regulator</fullName>
    </submittedName>
</protein>
<dbReference type="Gene3D" id="1.10.10.10">
    <property type="entry name" value="Winged helix-like DNA-binding domain superfamily/Winged helix DNA-binding domain"/>
    <property type="match status" value="1"/>
</dbReference>
<evidence type="ECO:0000256" key="2">
    <source>
        <dbReference type="ARBA" id="ARBA00023125"/>
    </source>
</evidence>
<evidence type="ECO:0000256" key="3">
    <source>
        <dbReference type="ARBA" id="ARBA00023163"/>
    </source>
</evidence>
<dbReference type="KEGG" id="eke:EK0264_11040"/>
<dbReference type="InParanoid" id="A0A7L4YNN7"/>
<reference evidence="5 6" key="1">
    <citation type="journal article" date="2018" name="Int. J. Syst. Evol. Microbiol.">
        <title>Epidermidibacterium keratini gen. nov., sp. nov., a member of the family Sporichthyaceae, isolated from keratin epidermis.</title>
        <authorList>
            <person name="Lee D.G."/>
            <person name="Trujillo M.E."/>
            <person name="Kang S."/>
            <person name="Nam J.J."/>
            <person name="Kim Y.J."/>
        </authorList>
    </citation>
    <scope>NUCLEOTIDE SEQUENCE [LARGE SCALE GENOMIC DNA]</scope>
    <source>
        <strain evidence="5 6">EPI-7</strain>
    </source>
</reference>
<dbReference type="AlphaFoldDB" id="A0A7L4YNN7"/>
<keyword evidence="1" id="KW-0805">Transcription regulation</keyword>
<keyword evidence="6" id="KW-1185">Reference proteome</keyword>
<keyword evidence="3" id="KW-0804">Transcription</keyword>
<organism evidence="5 6">
    <name type="scientific">Epidermidibacterium keratini</name>
    <dbReference type="NCBI Taxonomy" id="1891644"/>
    <lineage>
        <taxon>Bacteria</taxon>
        <taxon>Bacillati</taxon>
        <taxon>Actinomycetota</taxon>
        <taxon>Actinomycetes</taxon>
        <taxon>Sporichthyales</taxon>
        <taxon>Sporichthyaceae</taxon>
        <taxon>Epidermidibacterium</taxon>
    </lineage>
</organism>
<dbReference type="EMBL" id="CP047156">
    <property type="protein sequence ID" value="QHC00770.1"/>
    <property type="molecule type" value="Genomic_DNA"/>
</dbReference>
<evidence type="ECO:0000313" key="6">
    <source>
        <dbReference type="Proteomes" id="UP000463857"/>
    </source>
</evidence>
<dbReference type="Pfam" id="PF00392">
    <property type="entry name" value="GntR"/>
    <property type="match status" value="1"/>
</dbReference>
<name>A0A7L4YNN7_9ACTN</name>
<sequence>MLITIDPTSDVALHEQIASAARRAVANGEVTAGERLPAARDLAESLQVNMHTVLRAYNALRDEGLIELRRGRGAVVLANNPPPPEVNDAVADLVALARKHGIDARTLHAQIDERFAQ</sequence>